<dbReference type="Pfam" id="PF00188">
    <property type="entry name" value="CAP"/>
    <property type="match status" value="1"/>
</dbReference>
<dbReference type="InterPro" id="IPR014044">
    <property type="entry name" value="CAP_dom"/>
</dbReference>
<dbReference type="Proteomes" id="UP001158576">
    <property type="component" value="Chromosome PAR"/>
</dbReference>
<evidence type="ECO:0000259" key="2">
    <source>
        <dbReference type="SMART" id="SM00198"/>
    </source>
</evidence>
<dbReference type="InterPro" id="IPR035940">
    <property type="entry name" value="CAP_sf"/>
</dbReference>
<dbReference type="InterPro" id="IPR018244">
    <property type="entry name" value="Allrgn_V5/Tpx1_CS"/>
</dbReference>
<dbReference type="SUPFAM" id="SSF55797">
    <property type="entry name" value="PR-1-like"/>
    <property type="match status" value="1"/>
</dbReference>
<protein>
    <submittedName>
        <fullName evidence="3">Oidioi.mRNA.OKI2018_I69.PAR.g9021.t1.cds</fullName>
    </submittedName>
</protein>
<keyword evidence="4" id="KW-1185">Reference proteome</keyword>
<dbReference type="InterPro" id="IPR001283">
    <property type="entry name" value="CRISP-related"/>
</dbReference>
<sequence length="450" mass="51852">MGCSESKNIVEPSLDAAPEEKEKTAAKEQEKKTEIVPITSKNAKSQTDELPENFPIEAKVKIVQSKDVQTQESSHKHGTIDGDYQLALKLQEEDYSQLDRMETRDLIQISNPGRRDTPEIEAPVEKKDHYPSLEEPAGVRKMYLAQGFKDYHIEALFRHNFYRAFHPGTKSLTLSMMLCDQAQASADQQAEMNVMGHVTERKGAGENLHFCHYEYYAKSPSKMTVGGTDRFYGEVTDFLKGFNHETKMPDKSTFLKWGHYSQLIWKDTFEMGVGFAKFTDPIKAGYPMIVTYRYRSHGNFNDQYPTKCSLPQKSLSEIKEIINQWQERRVNAIIDDEEALDSKFRRHGIQEWQIDAWRHFNGIRYSQGLPPVMLDVDLCVQCCTNDGKGYWSMWTTASLEGKSLDRFVQDYFTNQAKEIFKQEADLAFTSFGLAVEIQPRKTELRCRFSN</sequence>
<feature type="region of interest" description="Disordered" evidence="1">
    <location>
        <begin position="1"/>
        <end position="52"/>
    </location>
</feature>
<name>A0ABN7RIM3_OIKDI</name>
<dbReference type="Gene3D" id="3.40.33.10">
    <property type="entry name" value="CAP"/>
    <property type="match status" value="1"/>
</dbReference>
<reference evidence="3 4" key="1">
    <citation type="submission" date="2021-04" db="EMBL/GenBank/DDBJ databases">
        <authorList>
            <person name="Bliznina A."/>
        </authorList>
    </citation>
    <scope>NUCLEOTIDE SEQUENCE [LARGE SCALE GENOMIC DNA]</scope>
</reference>
<dbReference type="PROSITE" id="PS01009">
    <property type="entry name" value="CRISP_1"/>
    <property type="match status" value="1"/>
</dbReference>
<gene>
    <name evidence="3" type="ORF">OKIOD_LOCUS579</name>
</gene>
<evidence type="ECO:0000313" key="3">
    <source>
        <dbReference type="EMBL" id="CAG5078559.1"/>
    </source>
</evidence>
<feature type="domain" description="SCP" evidence="2">
    <location>
        <begin position="150"/>
        <end position="302"/>
    </location>
</feature>
<organism evidence="3 4">
    <name type="scientific">Oikopleura dioica</name>
    <name type="common">Tunicate</name>
    <dbReference type="NCBI Taxonomy" id="34765"/>
    <lineage>
        <taxon>Eukaryota</taxon>
        <taxon>Metazoa</taxon>
        <taxon>Chordata</taxon>
        <taxon>Tunicata</taxon>
        <taxon>Appendicularia</taxon>
        <taxon>Copelata</taxon>
        <taxon>Oikopleuridae</taxon>
        <taxon>Oikopleura</taxon>
    </lineage>
</organism>
<accession>A0ABN7RIM3</accession>
<proteinExistence type="predicted"/>
<evidence type="ECO:0000256" key="1">
    <source>
        <dbReference type="SAM" id="MobiDB-lite"/>
    </source>
</evidence>
<feature type="compositionally biased region" description="Basic and acidic residues" evidence="1">
    <location>
        <begin position="113"/>
        <end position="132"/>
    </location>
</feature>
<feature type="compositionally biased region" description="Basic and acidic residues" evidence="1">
    <location>
        <begin position="18"/>
        <end position="34"/>
    </location>
</feature>
<feature type="region of interest" description="Disordered" evidence="1">
    <location>
        <begin position="110"/>
        <end position="132"/>
    </location>
</feature>
<dbReference type="SMART" id="SM00198">
    <property type="entry name" value="SCP"/>
    <property type="match status" value="1"/>
</dbReference>
<dbReference type="EMBL" id="OU015568">
    <property type="protein sequence ID" value="CAG5078559.1"/>
    <property type="molecule type" value="Genomic_DNA"/>
</dbReference>
<evidence type="ECO:0000313" key="4">
    <source>
        <dbReference type="Proteomes" id="UP001158576"/>
    </source>
</evidence>
<dbReference type="PANTHER" id="PTHR10334">
    <property type="entry name" value="CYSTEINE-RICH SECRETORY PROTEIN-RELATED"/>
    <property type="match status" value="1"/>
</dbReference>